<feature type="transmembrane region" description="Helical" evidence="5">
    <location>
        <begin position="117"/>
        <end position="139"/>
    </location>
</feature>
<organism evidence="6 7">
    <name type="scientific">Veillonella dispar ATCC 17748</name>
    <dbReference type="NCBI Taxonomy" id="546273"/>
    <lineage>
        <taxon>Bacteria</taxon>
        <taxon>Bacillati</taxon>
        <taxon>Bacillota</taxon>
        <taxon>Negativicutes</taxon>
        <taxon>Veillonellales</taxon>
        <taxon>Veillonellaceae</taxon>
        <taxon>Veillonella</taxon>
    </lineage>
</organism>
<dbReference type="Proteomes" id="UP000003529">
    <property type="component" value="Unassembled WGS sequence"/>
</dbReference>
<dbReference type="PANTHER" id="PTHR11706:SF2">
    <property type="entry name" value="TRANSPORTER PROTEIN"/>
    <property type="match status" value="1"/>
</dbReference>
<evidence type="ECO:0000256" key="2">
    <source>
        <dbReference type="ARBA" id="ARBA00022692"/>
    </source>
</evidence>
<dbReference type="GO" id="GO:0005384">
    <property type="term" value="F:manganese ion transmembrane transporter activity"/>
    <property type="evidence" value="ECO:0007669"/>
    <property type="project" value="TreeGrafter"/>
</dbReference>
<feature type="transmembrane region" description="Helical" evidence="5">
    <location>
        <begin position="374"/>
        <end position="398"/>
    </location>
</feature>
<dbReference type="eggNOG" id="COG1914">
    <property type="taxonomic scope" value="Bacteria"/>
</dbReference>
<reference evidence="6" key="1">
    <citation type="submission" date="2009-04" db="EMBL/GenBank/DDBJ databases">
        <authorList>
            <person name="Weinstock G."/>
            <person name="Sodergren E."/>
            <person name="Clifton S."/>
            <person name="Fulton L."/>
            <person name="Fulton B."/>
            <person name="Courtney L."/>
            <person name="Fronick C."/>
            <person name="Harrison M."/>
            <person name="Strong C."/>
            <person name="Farmer C."/>
            <person name="Delahaunty K."/>
            <person name="Markovic C."/>
            <person name="Hall O."/>
            <person name="Minx P."/>
            <person name="Tomlinson C."/>
            <person name="Mitreva M."/>
            <person name="Nelson J."/>
            <person name="Hou S."/>
            <person name="Wollam A."/>
            <person name="Pepin K.H."/>
            <person name="Johnson M."/>
            <person name="Bhonagiri V."/>
            <person name="Nash W.E."/>
            <person name="Warren W."/>
            <person name="Chinwalla A."/>
            <person name="Mardis E.R."/>
            <person name="Wilson R.K."/>
        </authorList>
    </citation>
    <scope>NUCLEOTIDE SEQUENCE [LARGE SCALE GENOMIC DNA]</scope>
    <source>
        <strain evidence="6">ATCC 17748</strain>
    </source>
</reference>
<keyword evidence="3 5" id="KW-1133">Transmembrane helix</keyword>
<evidence type="ECO:0000256" key="3">
    <source>
        <dbReference type="ARBA" id="ARBA00022989"/>
    </source>
</evidence>
<evidence type="ECO:0000313" key="7">
    <source>
        <dbReference type="Proteomes" id="UP000003529"/>
    </source>
</evidence>
<comment type="subcellular location">
    <subcellularLocation>
        <location evidence="1">Membrane</location>
        <topology evidence="1">Multi-pass membrane protein</topology>
    </subcellularLocation>
</comment>
<keyword evidence="2 5" id="KW-0812">Transmembrane</keyword>
<proteinExistence type="predicted"/>
<evidence type="ECO:0000256" key="1">
    <source>
        <dbReference type="ARBA" id="ARBA00004141"/>
    </source>
</evidence>
<feature type="transmembrane region" description="Helical" evidence="5">
    <location>
        <begin position="277"/>
        <end position="302"/>
    </location>
</feature>
<gene>
    <name evidence="6" type="ORF">VEIDISOL_01999</name>
</gene>
<feature type="transmembrane region" description="Helical" evidence="5">
    <location>
        <begin position="84"/>
        <end position="105"/>
    </location>
</feature>
<dbReference type="AlphaFoldDB" id="C4FSV1"/>
<dbReference type="InterPro" id="IPR001046">
    <property type="entry name" value="NRAMP_fam"/>
</dbReference>
<feature type="transmembrane region" description="Helical" evidence="5">
    <location>
        <begin position="314"/>
        <end position="331"/>
    </location>
</feature>
<evidence type="ECO:0000313" key="6">
    <source>
        <dbReference type="EMBL" id="EEP64929.1"/>
    </source>
</evidence>
<sequence length="402" mass="41955">MEVLMKPIAGKASLSVLLGAAFLMATSSIGPGFMLQTAAFTNDLKADFAFAIIVSVIFSIIAQLNVWTIIGVSKMRGQDIANKVLPGLGYFVAFLISLGGLAFNIGNIGGASMGLNIVFGIDTTTAAGISGILGILLFASPKMGGVLDNTAKILGTVMLVLIGYVAFSTNPPVAEAVTHAVAPTHYPWLATITLIGGTVGGYITFSGGHRLIDAGITGQEHLKDVRRAAFMGMSVDAVVRILLFLAVLGVVSMGFALDPKDPAGSAFLLGAGEIGHKLFGIVFFCAALTSVVGAAYTSVSFLKTLFKVVERNEKLTIMTFIFVSTCILIFIGKPASLLILAGSVNGLILPITLAVMLFATHKSAIVGDYKHNKLLYYTGWIVVLVTAYIGVTSLQGIAKLLG</sequence>
<feature type="transmembrane region" description="Helical" evidence="5">
    <location>
        <begin position="187"/>
        <end position="205"/>
    </location>
</feature>
<dbReference type="GO" id="GO:0034755">
    <property type="term" value="P:iron ion transmembrane transport"/>
    <property type="evidence" value="ECO:0007669"/>
    <property type="project" value="TreeGrafter"/>
</dbReference>
<accession>C4FSV1</accession>
<dbReference type="GO" id="GO:0015086">
    <property type="term" value="F:cadmium ion transmembrane transporter activity"/>
    <property type="evidence" value="ECO:0007669"/>
    <property type="project" value="TreeGrafter"/>
</dbReference>
<protein>
    <recommendedName>
        <fullName evidence="8">Transporter, branched chain amino acid:cation symporter (LIVCS) family protein</fullName>
    </recommendedName>
</protein>
<keyword evidence="4 5" id="KW-0472">Membrane</keyword>
<evidence type="ECO:0000256" key="4">
    <source>
        <dbReference type="ARBA" id="ARBA00023136"/>
    </source>
</evidence>
<dbReference type="GO" id="GO:0005886">
    <property type="term" value="C:plasma membrane"/>
    <property type="evidence" value="ECO:0007669"/>
    <property type="project" value="TreeGrafter"/>
</dbReference>
<dbReference type="HOGENOM" id="CLU_055818_0_0_9"/>
<dbReference type="EMBL" id="ACIK02000019">
    <property type="protein sequence ID" value="EEP64929.1"/>
    <property type="molecule type" value="Genomic_DNA"/>
</dbReference>
<feature type="transmembrane region" description="Helical" evidence="5">
    <location>
        <begin position="51"/>
        <end position="72"/>
    </location>
</feature>
<feature type="transmembrane region" description="Helical" evidence="5">
    <location>
        <begin position="237"/>
        <end position="257"/>
    </location>
</feature>
<comment type="caution">
    <text evidence="6">The sequence shown here is derived from an EMBL/GenBank/DDBJ whole genome shotgun (WGS) entry which is preliminary data.</text>
</comment>
<feature type="transmembrane region" description="Helical" evidence="5">
    <location>
        <begin position="337"/>
        <end position="359"/>
    </location>
</feature>
<name>C4FSV1_9FIRM</name>
<keyword evidence="7" id="KW-1185">Reference proteome</keyword>
<feature type="transmembrane region" description="Helical" evidence="5">
    <location>
        <begin position="151"/>
        <end position="167"/>
    </location>
</feature>
<dbReference type="Pfam" id="PF01566">
    <property type="entry name" value="Nramp"/>
    <property type="match status" value="1"/>
</dbReference>
<evidence type="ECO:0000256" key="5">
    <source>
        <dbReference type="SAM" id="Phobius"/>
    </source>
</evidence>
<evidence type="ECO:0008006" key="8">
    <source>
        <dbReference type="Google" id="ProtNLM"/>
    </source>
</evidence>
<dbReference type="PANTHER" id="PTHR11706">
    <property type="entry name" value="SOLUTE CARRIER PROTEIN FAMILY 11 MEMBER"/>
    <property type="match status" value="1"/>
</dbReference>